<keyword evidence="5 7" id="KW-0964">Secreted</keyword>
<name>A0A248JX42_9PROT</name>
<dbReference type="GO" id="GO:0009424">
    <property type="term" value="C:bacterial-type flagellum hook"/>
    <property type="evidence" value="ECO:0007669"/>
    <property type="project" value="UniProtKB-UniRule"/>
</dbReference>
<reference evidence="11 12" key="1">
    <citation type="submission" date="2017-06" db="EMBL/GenBank/DDBJ databases">
        <title>Complete genome sequence of Nitrospirillum amazonense strain CBAmC, an endophytic nitrogen-fixing and plant growth-promoting bacterium, isolated from sugarcane.</title>
        <authorList>
            <person name="Schwab S."/>
            <person name="dos Santos Teixeira K.R."/>
            <person name="Simoes Araujo J.L."/>
            <person name="Soares Vidal M."/>
            <person name="Borges de Freitas H.R."/>
            <person name="Rivello Crivelaro A.L."/>
            <person name="Bueno de Camargo Nunes A."/>
            <person name="dos Santos C.M."/>
            <person name="Palmeira da Silva Rosa D."/>
            <person name="da Silva Padilha D."/>
            <person name="da Silva E."/>
            <person name="Araujo Terra L."/>
            <person name="Soares Mendes V."/>
            <person name="Farinelli L."/>
            <person name="Magalhaes Cruz L."/>
            <person name="Baldani J.I."/>
        </authorList>
    </citation>
    <scope>NUCLEOTIDE SEQUENCE [LARGE SCALE GENOMIC DNA]</scope>
    <source>
        <strain evidence="11 12">CBAmC</strain>
    </source>
</reference>
<dbReference type="RefSeq" id="WP_088873627.1">
    <property type="nucleotide sequence ID" value="NZ_CP022111.1"/>
</dbReference>
<dbReference type="EMBL" id="CP022111">
    <property type="protein sequence ID" value="ASG23096.1"/>
    <property type="molecule type" value="Genomic_DNA"/>
</dbReference>
<evidence type="ECO:0000259" key="8">
    <source>
        <dbReference type="Pfam" id="PF00460"/>
    </source>
</evidence>
<keyword evidence="11" id="KW-0969">Cilium</keyword>
<evidence type="ECO:0000256" key="2">
    <source>
        <dbReference type="ARBA" id="ARBA00004613"/>
    </source>
</evidence>
<feature type="domain" description="Flagellar basal-body/hook protein C-terminal" evidence="9">
    <location>
        <begin position="536"/>
        <end position="575"/>
    </location>
</feature>
<dbReference type="AlphaFoldDB" id="A0A248JX42"/>
<dbReference type="Pfam" id="PF06429">
    <property type="entry name" value="Flg_bbr_C"/>
    <property type="match status" value="1"/>
</dbReference>
<evidence type="ECO:0000256" key="5">
    <source>
        <dbReference type="ARBA" id="ARBA00022525"/>
    </source>
</evidence>
<dbReference type="NCBIfam" id="TIGR02492">
    <property type="entry name" value="flgK_ends"/>
    <property type="match status" value="1"/>
</dbReference>
<evidence type="ECO:0000256" key="3">
    <source>
        <dbReference type="ARBA" id="ARBA00009677"/>
    </source>
</evidence>
<dbReference type="PANTHER" id="PTHR30033:SF1">
    <property type="entry name" value="FLAGELLAR HOOK-ASSOCIATED PROTEIN 1"/>
    <property type="match status" value="1"/>
</dbReference>
<organism evidence="11 12">
    <name type="scientific">Nitrospirillum viridazoti CBAmc</name>
    <dbReference type="NCBI Taxonomy" id="1441467"/>
    <lineage>
        <taxon>Bacteria</taxon>
        <taxon>Pseudomonadati</taxon>
        <taxon>Pseudomonadota</taxon>
        <taxon>Alphaproteobacteria</taxon>
        <taxon>Rhodospirillales</taxon>
        <taxon>Azospirillaceae</taxon>
        <taxon>Nitrospirillum</taxon>
        <taxon>Nitrospirillum viridazoti</taxon>
    </lineage>
</organism>
<evidence type="ECO:0000256" key="6">
    <source>
        <dbReference type="ARBA" id="ARBA00023143"/>
    </source>
</evidence>
<gene>
    <name evidence="7 11" type="primary">flgK</name>
    <name evidence="11" type="ORF">Y958_19775</name>
</gene>
<dbReference type="Proteomes" id="UP000197153">
    <property type="component" value="Chromosome 2"/>
</dbReference>
<evidence type="ECO:0000256" key="1">
    <source>
        <dbReference type="ARBA" id="ARBA00004117"/>
    </source>
</evidence>
<dbReference type="GO" id="GO:0009425">
    <property type="term" value="C:bacterial-type flagellum basal body"/>
    <property type="evidence" value="ECO:0007669"/>
    <property type="project" value="UniProtKB-SubCell"/>
</dbReference>
<dbReference type="InterPro" id="IPR053927">
    <property type="entry name" value="FlgK_helical"/>
</dbReference>
<comment type="similarity">
    <text evidence="3 7">Belongs to the flagella basal body rod proteins family.</text>
</comment>
<keyword evidence="6 7" id="KW-0975">Bacterial flagellum</keyword>
<evidence type="ECO:0000259" key="9">
    <source>
        <dbReference type="Pfam" id="PF06429"/>
    </source>
</evidence>
<dbReference type="PANTHER" id="PTHR30033">
    <property type="entry name" value="FLAGELLAR HOOK-ASSOCIATED PROTEIN 1"/>
    <property type="match status" value="1"/>
</dbReference>
<evidence type="ECO:0000256" key="7">
    <source>
        <dbReference type="RuleBase" id="RU362065"/>
    </source>
</evidence>
<evidence type="ECO:0000313" key="11">
    <source>
        <dbReference type="EMBL" id="ASG23096.1"/>
    </source>
</evidence>
<dbReference type="InterPro" id="IPR001444">
    <property type="entry name" value="Flag_bb_rod_N"/>
</dbReference>
<keyword evidence="11" id="KW-0966">Cell projection</keyword>
<dbReference type="Pfam" id="PF00460">
    <property type="entry name" value="Flg_bb_rod"/>
    <property type="match status" value="1"/>
</dbReference>
<dbReference type="GO" id="GO:0005198">
    <property type="term" value="F:structural molecule activity"/>
    <property type="evidence" value="ECO:0007669"/>
    <property type="project" value="UniProtKB-UniRule"/>
</dbReference>
<dbReference type="InterPro" id="IPR010930">
    <property type="entry name" value="Flg_bb/hook_C_dom"/>
</dbReference>
<evidence type="ECO:0000313" key="12">
    <source>
        <dbReference type="Proteomes" id="UP000197153"/>
    </source>
</evidence>
<dbReference type="SUPFAM" id="SSF64518">
    <property type="entry name" value="Phase 1 flagellin"/>
    <property type="match status" value="1"/>
</dbReference>
<feature type="domain" description="Flagellar basal body rod protein N-terminal" evidence="8">
    <location>
        <begin position="9"/>
        <end position="37"/>
    </location>
</feature>
<dbReference type="PRINTS" id="PR01005">
    <property type="entry name" value="FLGHOOKAP1"/>
</dbReference>
<keyword evidence="12" id="KW-1185">Reference proteome</keyword>
<keyword evidence="11" id="KW-0282">Flagellum</keyword>
<sequence>MSLRTAGSIAQSALTATQTAITVTSANTANVSTDGYTKKTANQTAVTVNGQASGVSVSSVTRDVDQYLLRQVVSSTSANSQASTLSSYMASVDSAYGTVSGSTSIADVIDSVTSDLSTLASGNGTDTDKASTVTALETMASTISEASSTVQGLRAEADGDIASDVDSANTAITTIASLNKQIVAAKAAGQSTADLEDERDTQLKTLSSYLGVSYSVDDTGAMQVSTSSGQVLVGSTAHALSYTAAASVDAGTTYPTGFSALSVDGTDITGSVKSGAIGALITLRDDTLVDQQTRLDNLASTLISTVNTVSNQGTSYPAATSLTGTATVSASDSLSGTGTLRLVAVDSGDDAAAVLDVDLSGVSTVQDLLDTINASGNFTASITSDGHLTIAAADSSDGIAVNEMDSSVGTGKEGASLYFGLNDVLTGTGASDIAVNSSLAADSSLLPTGTLSDSSSLAVGDSAITSGDVSTVTALEDAFTGTQSFSSAGGLAKATTTLSGYASTIISSAATAASTASTKADTASSTLDDATTALSSQSGVSLDEETAMVSTLEQAYQAAAKIMSTLQEMFTATIEMVN</sequence>
<proteinExistence type="inferred from homology"/>
<protein>
    <recommendedName>
        <fullName evidence="4 7">Flagellar hook-associated protein 1</fullName>
        <shortName evidence="7">HAP1</shortName>
    </recommendedName>
</protein>
<feature type="domain" description="Flagellar hook-associated protein FlgK helical" evidence="10">
    <location>
        <begin position="91"/>
        <end position="315"/>
    </location>
</feature>
<dbReference type="Pfam" id="PF22638">
    <property type="entry name" value="FlgK_D1"/>
    <property type="match status" value="1"/>
</dbReference>
<accession>A0A248JX42</accession>
<evidence type="ECO:0000256" key="4">
    <source>
        <dbReference type="ARBA" id="ARBA00016244"/>
    </source>
</evidence>
<dbReference type="GO" id="GO:0005576">
    <property type="term" value="C:extracellular region"/>
    <property type="evidence" value="ECO:0007669"/>
    <property type="project" value="UniProtKB-SubCell"/>
</dbReference>
<comment type="subcellular location">
    <subcellularLocation>
        <location evidence="1">Bacterial flagellum basal body</location>
    </subcellularLocation>
    <subcellularLocation>
        <location evidence="2 7">Secreted</location>
    </subcellularLocation>
</comment>
<dbReference type="KEGG" id="nao:Y958_19775"/>
<evidence type="ECO:0000259" key="10">
    <source>
        <dbReference type="Pfam" id="PF22638"/>
    </source>
</evidence>
<dbReference type="InterPro" id="IPR002371">
    <property type="entry name" value="FlgK"/>
</dbReference>
<dbReference type="GO" id="GO:0044780">
    <property type="term" value="P:bacterial-type flagellum assembly"/>
    <property type="evidence" value="ECO:0007669"/>
    <property type="project" value="InterPro"/>
</dbReference>